<evidence type="ECO:0000256" key="1">
    <source>
        <dbReference type="SAM" id="Phobius"/>
    </source>
</evidence>
<dbReference type="Proteomes" id="UP000326198">
    <property type="component" value="Unassembled WGS sequence"/>
</dbReference>
<accession>A0A5N7BN79</accession>
<proteinExistence type="predicted"/>
<evidence type="ECO:0000313" key="2">
    <source>
        <dbReference type="EMBL" id="KAE8383230.1"/>
    </source>
</evidence>
<dbReference type="AlphaFoldDB" id="A0A5N7BN79"/>
<name>A0A5N7BN79_9EURO</name>
<keyword evidence="3" id="KW-1185">Reference proteome</keyword>
<protein>
    <submittedName>
        <fullName evidence="2">Uncharacterized protein</fullName>
    </submittedName>
</protein>
<reference evidence="2 3" key="1">
    <citation type="submission" date="2019-04" db="EMBL/GenBank/DDBJ databases">
        <title>Friends and foes A comparative genomics studyof 23 Aspergillus species from section Flavi.</title>
        <authorList>
            <consortium name="DOE Joint Genome Institute"/>
            <person name="Kjaerbolling I."/>
            <person name="Vesth T."/>
            <person name="Frisvad J.C."/>
            <person name="Nybo J.L."/>
            <person name="Theobald S."/>
            <person name="Kildgaard S."/>
            <person name="Isbrandt T."/>
            <person name="Kuo A."/>
            <person name="Sato A."/>
            <person name="Lyhne E.K."/>
            <person name="Kogle M.E."/>
            <person name="Wiebenga A."/>
            <person name="Kun R.S."/>
            <person name="Lubbers R.J."/>
            <person name="Makela M.R."/>
            <person name="Barry K."/>
            <person name="Chovatia M."/>
            <person name="Clum A."/>
            <person name="Daum C."/>
            <person name="Haridas S."/>
            <person name="He G."/>
            <person name="LaButti K."/>
            <person name="Lipzen A."/>
            <person name="Mondo S."/>
            <person name="Riley R."/>
            <person name="Salamov A."/>
            <person name="Simmons B.A."/>
            <person name="Magnuson J.K."/>
            <person name="Henrissat B."/>
            <person name="Mortensen U.H."/>
            <person name="Larsen T.O."/>
            <person name="Devries R.P."/>
            <person name="Grigoriev I.V."/>
            <person name="Machida M."/>
            <person name="Baker S.E."/>
            <person name="Andersen M.R."/>
        </authorList>
    </citation>
    <scope>NUCLEOTIDE SEQUENCE [LARGE SCALE GENOMIC DNA]</scope>
    <source>
        <strain evidence="2 3">IBT 29228</strain>
    </source>
</reference>
<keyword evidence="1" id="KW-1133">Transmembrane helix</keyword>
<gene>
    <name evidence="2" type="ORF">BDV26DRAFT_161173</name>
</gene>
<keyword evidence="1" id="KW-0472">Membrane</keyword>
<sequence>MVSGNLWEYLFEPLSGFVSLLFLIFYFLTFFIFIFIFIFYFFPLSPGFIEFCLVFSFPIIRGGQVRWSATQTVVAATYLT</sequence>
<dbReference type="EMBL" id="ML736156">
    <property type="protein sequence ID" value="KAE8383230.1"/>
    <property type="molecule type" value="Genomic_DNA"/>
</dbReference>
<evidence type="ECO:0000313" key="3">
    <source>
        <dbReference type="Proteomes" id="UP000326198"/>
    </source>
</evidence>
<feature type="transmembrane region" description="Helical" evidence="1">
    <location>
        <begin position="20"/>
        <end position="42"/>
    </location>
</feature>
<organism evidence="2 3">
    <name type="scientific">Aspergillus bertholletiae</name>
    <dbReference type="NCBI Taxonomy" id="1226010"/>
    <lineage>
        <taxon>Eukaryota</taxon>
        <taxon>Fungi</taxon>
        <taxon>Dikarya</taxon>
        <taxon>Ascomycota</taxon>
        <taxon>Pezizomycotina</taxon>
        <taxon>Eurotiomycetes</taxon>
        <taxon>Eurotiomycetidae</taxon>
        <taxon>Eurotiales</taxon>
        <taxon>Aspergillaceae</taxon>
        <taxon>Aspergillus</taxon>
        <taxon>Aspergillus subgen. Circumdati</taxon>
    </lineage>
</organism>
<keyword evidence="1" id="KW-0812">Transmembrane</keyword>